<dbReference type="eggNOG" id="ENOG502SZWM">
    <property type="taxonomic scope" value="Eukaryota"/>
</dbReference>
<dbReference type="Bgee" id="WBGene00020743">
    <property type="expression patterns" value="Expressed in pharyngeal muscle cell (C elegans) and 3 other cell types or tissues"/>
</dbReference>
<dbReference type="SUPFAM" id="SSF49899">
    <property type="entry name" value="Concanavalin A-like lectins/glucanases"/>
    <property type="match status" value="1"/>
</dbReference>
<reference evidence="3 4" key="1">
    <citation type="journal article" date="1998" name="Science">
        <title>Genome sequence of the nematode C. elegans: a platform for investigating biology.</title>
        <authorList>
            <consortium name="The C. elegans sequencing consortium"/>
            <person name="Sulson J.E."/>
            <person name="Waterston R."/>
        </authorList>
    </citation>
    <scope>NUCLEOTIDE SEQUENCE [LARGE SCALE GENOMIC DNA]</scope>
    <source>
        <strain evidence="3 4">Bristol N2</strain>
    </source>
</reference>
<evidence type="ECO:0007829" key="6">
    <source>
        <dbReference type="PeptideAtlas" id="P91496"/>
    </source>
</evidence>
<keyword evidence="6" id="KW-1267">Proteomics identification</keyword>
<keyword evidence="1" id="KW-0732">Signal</keyword>
<dbReference type="InParanoid" id="P91496"/>
<accession>P91496</accession>
<dbReference type="OrthoDB" id="5837855at2759"/>
<gene>
    <name evidence="3 5" type="primary">mam-8</name>
    <name evidence="3" type="ORF">CELE_T23H2.4</name>
    <name evidence="5" type="ORF">T23H2.4</name>
</gene>
<dbReference type="GO" id="GO:0016020">
    <property type="term" value="C:membrane"/>
    <property type="evidence" value="ECO:0007669"/>
    <property type="project" value="InterPro"/>
</dbReference>
<dbReference type="UCSC" id="T23H2.4">
    <property type="organism name" value="c. elegans"/>
</dbReference>
<evidence type="ECO:0000259" key="2">
    <source>
        <dbReference type="Pfam" id="PF00629"/>
    </source>
</evidence>
<feature type="chain" id="PRO_5004161796" evidence="1">
    <location>
        <begin position="23"/>
        <end position="467"/>
    </location>
</feature>
<dbReference type="KEGG" id="cel:CELE_T23H2.4"/>
<dbReference type="WormBase" id="T23H2.4">
    <property type="protein sequence ID" value="CE34377"/>
    <property type="gene ID" value="WBGene00020743"/>
    <property type="gene designation" value="mam-8"/>
</dbReference>
<dbReference type="RefSeq" id="NP_491856.2">
    <property type="nucleotide sequence ID" value="NM_059455.3"/>
</dbReference>
<dbReference type="PIR" id="T28970">
    <property type="entry name" value="T28970"/>
</dbReference>
<dbReference type="Pfam" id="PF00629">
    <property type="entry name" value="MAM"/>
    <property type="match status" value="1"/>
</dbReference>
<sequence>MTPFNAMLFKIIYLVVLPISYCTELCTFNEGTCEWDIRPPWNVVSLAILPRHQHPGLLNISKTPDVITSEGPFLLAQGKFASVPSSRVTSQKISKSDHMRILAYRYQRRGMATLRILLKNQTDEILLDTISSNEIERIKWHRRSVIFPPIPDYNQTSVIFECDNIQTAEDIIAVDEIDVATPANVMWAGQDSKFFDEEDIRRREIRRSSKLSNVCTPISCHFRSSICSWQSTNIQLLPSKIVNEAAGESTLTSSPVRLPIDAPSFIQLQMFNSQGSVTSLSFRNIGSMNEKVIWTEKEDSSIPDSTGTQNGWNRVLISLESVPKGIPVILILKSITGANDFVAFSSIDLVDGESKTLTCDQVTSPVQPQSNQLVRLTALQNLKMLPIESILYQPPISTTSPISLFPIPPTPSISFNSDEKPSSLASPVGILPISPTLVSARGIPIFPITSFSNPLIPLSNARLPFHF</sequence>
<protein>
    <submittedName>
        <fullName evidence="3">MAM domain-containing protein</fullName>
    </submittedName>
</protein>
<organism evidence="3 4">
    <name type="scientific">Caenorhabditis elegans</name>
    <dbReference type="NCBI Taxonomy" id="6239"/>
    <lineage>
        <taxon>Eukaryota</taxon>
        <taxon>Metazoa</taxon>
        <taxon>Ecdysozoa</taxon>
        <taxon>Nematoda</taxon>
        <taxon>Chromadorea</taxon>
        <taxon>Rhabditida</taxon>
        <taxon>Rhabditina</taxon>
        <taxon>Rhabditomorpha</taxon>
        <taxon>Rhabditoidea</taxon>
        <taxon>Rhabditidae</taxon>
        <taxon>Peloderinae</taxon>
        <taxon>Caenorhabditis</taxon>
    </lineage>
</organism>
<dbReference type="InterPro" id="IPR013320">
    <property type="entry name" value="ConA-like_dom_sf"/>
</dbReference>
<proteinExistence type="evidence at protein level"/>
<dbReference type="AGR" id="WB:WBGene00020743"/>
<name>P91496_CAEEL</name>
<dbReference type="SMR" id="P91496"/>
<dbReference type="FunCoup" id="P91496">
    <property type="interactions" value="42"/>
</dbReference>
<dbReference type="AlphaFoldDB" id="P91496"/>
<dbReference type="HOGENOM" id="CLU_675404_0_0_1"/>
<feature type="signal peptide" evidence="1">
    <location>
        <begin position="1"/>
        <end position="22"/>
    </location>
</feature>
<dbReference type="OMA" id="FECDNIQ"/>
<evidence type="ECO:0000256" key="1">
    <source>
        <dbReference type="SAM" id="SignalP"/>
    </source>
</evidence>
<dbReference type="CTD" id="188817"/>
<evidence type="ECO:0000313" key="5">
    <source>
        <dbReference type="WormBase" id="T23H2.4"/>
    </source>
</evidence>
<dbReference type="PaxDb" id="6239-T23H2.4"/>
<dbReference type="Proteomes" id="UP000001940">
    <property type="component" value="Chromosome I"/>
</dbReference>
<dbReference type="InterPro" id="IPR000998">
    <property type="entry name" value="MAM_dom"/>
</dbReference>
<feature type="domain" description="MAM" evidence="2">
    <location>
        <begin position="26"/>
        <end position="179"/>
    </location>
</feature>
<dbReference type="GeneID" id="188817"/>
<dbReference type="EMBL" id="BX284601">
    <property type="protein sequence ID" value="CCD70772.1"/>
    <property type="molecule type" value="Genomic_DNA"/>
</dbReference>
<keyword evidence="4" id="KW-1185">Reference proteome</keyword>
<dbReference type="PeptideAtlas" id="P91496"/>
<evidence type="ECO:0000313" key="3">
    <source>
        <dbReference type="EMBL" id="CCD70772.1"/>
    </source>
</evidence>
<dbReference type="Gene3D" id="2.60.120.200">
    <property type="match status" value="1"/>
</dbReference>
<dbReference type="STRING" id="6239.T23H2.4.1"/>
<evidence type="ECO:0000313" key="4">
    <source>
        <dbReference type="Proteomes" id="UP000001940"/>
    </source>
</evidence>